<evidence type="ECO:0000256" key="7">
    <source>
        <dbReference type="ARBA" id="ARBA00023004"/>
    </source>
</evidence>
<dbReference type="InterPro" id="IPR005273">
    <property type="entry name" value="Ura-DNA_glyco_family4"/>
</dbReference>
<keyword evidence="3" id="KW-0004">4Fe-4S</keyword>
<evidence type="ECO:0000256" key="2">
    <source>
        <dbReference type="ARBA" id="ARBA00019403"/>
    </source>
</evidence>
<dbReference type="PANTHER" id="PTHR33693">
    <property type="entry name" value="TYPE-5 URACIL-DNA GLYCOSYLASE"/>
    <property type="match status" value="1"/>
</dbReference>
<dbReference type="SMART" id="SM00987">
    <property type="entry name" value="UreE_C"/>
    <property type="match status" value="1"/>
</dbReference>
<dbReference type="EMBL" id="CP096040">
    <property type="protein sequence ID" value="USQ94524.1"/>
    <property type="molecule type" value="Genomic_DNA"/>
</dbReference>
<evidence type="ECO:0000259" key="10">
    <source>
        <dbReference type="SMART" id="SM00986"/>
    </source>
</evidence>
<proteinExistence type="inferred from homology"/>
<evidence type="ECO:0000313" key="11">
    <source>
        <dbReference type="EMBL" id="USQ94524.1"/>
    </source>
</evidence>
<dbReference type="Proteomes" id="UP001057520">
    <property type="component" value="Chromosome"/>
</dbReference>
<dbReference type="CDD" id="cd10030">
    <property type="entry name" value="UDG-F4_TTUDGA_SPO1dp_like"/>
    <property type="match status" value="1"/>
</dbReference>
<reference evidence="11 12" key="1">
    <citation type="submission" date="2022-04" db="EMBL/GenBank/DDBJ databases">
        <title>Genome sequence of soybean root-associated Caulobacter segnis RL271.</title>
        <authorList>
            <person name="Longley R."/>
            <person name="Bonito G."/>
            <person name="Trigodet F."/>
            <person name="Crosson S."/>
            <person name="Fiebig A."/>
        </authorList>
    </citation>
    <scope>NUCLEOTIDE SEQUENCE [LARGE SCALE GENOMIC DNA]</scope>
    <source>
        <strain evidence="11 12">RL271</strain>
    </source>
</reference>
<evidence type="ECO:0000256" key="6">
    <source>
        <dbReference type="ARBA" id="ARBA00022801"/>
    </source>
</evidence>
<keyword evidence="5" id="KW-0227">DNA damage</keyword>
<dbReference type="NCBIfam" id="TIGR03914">
    <property type="entry name" value="UDG_fam_dom"/>
    <property type="match status" value="1"/>
</dbReference>
<evidence type="ECO:0000256" key="9">
    <source>
        <dbReference type="ARBA" id="ARBA00023204"/>
    </source>
</evidence>
<keyword evidence="6" id="KW-0378">Hydrolase</keyword>
<dbReference type="Gene3D" id="3.40.470.10">
    <property type="entry name" value="Uracil-DNA glycosylase-like domain"/>
    <property type="match status" value="1"/>
</dbReference>
<evidence type="ECO:0000256" key="5">
    <source>
        <dbReference type="ARBA" id="ARBA00022763"/>
    </source>
</evidence>
<gene>
    <name evidence="11" type="ORF">MZV50_18290</name>
</gene>
<protein>
    <recommendedName>
        <fullName evidence="2">Type-4 uracil-DNA glycosylase</fullName>
    </recommendedName>
</protein>
<dbReference type="PANTHER" id="PTHR33693:SF9">
    <property type="entry name" value="TYPE-4 URACIL-DNA GLYCOSYLASE"/>
    <property type="match status" value="1"/>
</dbReference>
<dbReference type="SUPFAM" id="SSF52141">
    <property type="entry name" value="Uracil-DNA glycosylase-like"/>
    <property type="match status" value="1"/>
</dbReference>
<dbReference type="NCBIfam" id="TIGR03915">
    <property type="entry name" value="SAM_7_link_chp"/>
    <property type="match status" value="1"/>
</dbReference>
<dbReference type="Pfam" id="PF03167">
    <property type="entry name" value="UDG"/>
    <property type="match status" value="1"/>
</dbReference>
<dbReference type="InterPro" id="IPR025404">
    <property type="entry name" value="DUF4130"/>
</dbReference>
<name>A0ABY4ZQ57_9CAUL</name>
<evidence type="ECO:0000313" key="12">
    <source>
        <dbReference type="Proteomes" id="UP001057520"/>
    </source>
</evidence>
<evidence type="ECO:0000256" key="4">
    <source>
        <dbReference type="ARBA" id="ARBA00022723"/>
    </source>
</evidence>
<dbReference type="SMART" id="SM00986">
    <property type="entry name" value="UDG"/>
    <property type="match status" value="1"/>
</dbReference>
<keyword evidence="9" id="KW-0234">DNA repair</keyword>
<evidence type="ECO:0000256" key="1">
    <source>
        <dbReference type="ARBA" id="ARBA00006521"/>
    </source>
</evidence>
<organism evidence="11 12">
    <name type="scientific">Caulobacter segnis</name>
    <dbReference type="NCBI Taxonomy" id="88688"/>
    <lineage>
        <taxon>Bacteria</taxon>
        <taxon>Pseudomonadati</taxon>
        <taxon>Pseudomonadota</taxon>
        <taxon>Alphaproteobacteria</taxon>
        <taxon>Caulobacterales</taxon>
        <taxon>Caulobacteraceae</taxon>
        <taxon>Caulobacter</taxon>
    </lineage>
</organism>
<keyword evidence="12" id="KW-1185">Reference proteome</keyword>
<accession>A0ABY4ZQ57</accession>
<keyword evidence="7" id="KW-0408">Iron</keyword>
<dbReference type="InterPro" id="IPR005122">
    <property type="entry name" value="Uracil-DNA_glycosylase-like"/>
</dbReference>
<dbReference type="Pfam" id="PF13566">
    <property type="entry name" value="DUF4130"/>
    <property type="match status" value="1"/>
</dbReference>
<dbReference type="InterPro" id="IPR036895">
    <property type="entry name" value="Uracil-DNA_glycosylase-like_sf"/>
</dbReference>
<comment type="similarity">
    <text evidence="1">Belongs to the uracil-DNA glycosylase (UDG) superfamily. Type 4 (UDGa) family.</text>
</comment>
<dbReference type="NCBIfam" id="TIGR00758">
    <property type="entry name" value="UDG_fam4"/>
    <property type="match status" value="1"/>
</dbReference>
<keyword evidence="8" id="KW-0411">Iron-sulfur</keyword>
<evidence type="ECO:0000256" key="8">
    <source>
        <dbReference type="ARBA" id="ARBA00023014"/>
    </source>
</evidence>
<feature type="domain" description="Uracil-DNA glycosylase-like" evidence="10">
    <location>
        <begin position="313"/>
        <end position="473"/>
    </location>
</feature>
<sequence length="481" mass="53519">MRVARLASEIDFTSWRAAARTLRAEGVAPQAVVWTVERELFDLAPPSPTPAPASAHFTVPAAFVELAEQVILHRAPDRLALLYRILWRLEREPRLIDNPADPDMARARDMAKAVSRASHKMKAFVRFRLIEGAVGSRSAETYAAWFEPAHRVTEATAPFFVRRFTNLDWTILTPDACVAWDRERLTVSEGADPADAPSEDAQEELWRTYYASIFNPARLNPRQMRQEMPKRYWRNLPEAALIPDLIETAQERAAAMVAARPSKPPERKLKAALRHARDASYDGSLPTSLDDVAAGVEVCRRCDLWRDATQGVPGEGAPKAALMFVGEQPGDQEDLAGRPFVGPAGQMFDRALAEAGVPRDRTFVTNAVKHFKHEPRGKRRLHRTPDRGEVTACRWWLDAERRLVKPRVIVMLGATAALGVMGKPTPIGANRGKALQLSGQARGVVTYHPAFLLRVPDEEARARAYAEFVQDLRLAGELAGV</sequence>
<dbReference type="InterPro" id="IPR023875">
    <property type="entry name" value="DNA_repair_put"/>
</dbReference>
<dbReference type="InterPro" id="IPR051536">
    <property type="entry name" value="UDG_Type-4/5"/>
</dbReference>
<keyword evidence="4" id="KW-0479">Metal-binding</keyword>
<evidence type="ECO:0000256" key="3">
    <source>
        <dbReference type="ARBA" id="ARBA00022485"/>
    </source>
</evidence>